<keyword evidence="1" id="KW-0812">Transmembrane</keyword>
<feature type="transmembrane region" description="Helical" evidence="1">
    <location>
        <begin position="7"/>
        <end position="27"/>
    </location>
</feature>
<comment type="caution">
    <text evidence="2">The sequence shown here is derived from an EMBL/GenBank/DDBJ whole genome shotgun (WGS) entry which is preliminary data.</text>
</comment>
<dbReference type="Proteomes" id="UP000319837">
    <property type="component" value="Unassembled WGS sequence"/>
</dbReference>
<sequence>MEKLKKLSSVQFCMVWTFISTLLFYIITDISVYTIAALIAGIVLAFINLLEDEIIHQKIRGE</sequence>
<proteinExistence type="predicted"/>
<evidence type="ECO:0000256" key="1">
    <source>
        <dbReference type="SAM" id="Phobius"/>
    </source>
</evidence>
<protein>
    <submittedName>
        <fullName evidence="2">Uncharacterized protein</fullName>
    </submittedName>
</protein>
<gene>
    <name evidence="2" type="ORF">CEQ21_16610</name>
</gene>
<dbReference type="EMBL" id="RIBP01000004">
    <property type="protein sequence ID" value="TRZ37108.1"/>
    <property type="molecule type" value="Genomic_DNA"/>
</dbReference>
<evidence type="ECO:0000313" key="3">
    <source>
        <dbReference type="Proteomes" id="UP000319837"/>
    </source>
</evidence>
<evidence type="ECO:0000313" key="2">
    <source>
        <dbReference type="EMBL" id="TRZ37108.1"/>
    </source>
</evidence>
<keyword evidence="1" id="KW-1133">Transmembrane helix</keyword>
<reference evidence="3" key="1">
    <citation type="submission" date="2018-10" db="EMBL/GenBank/DDBJ databases">
        <title>FDA dAtabase for Regulatory Grade micrObial Sequences (FDA-ARGOS): Supporting development and validation of Infectious Disease Dx tests.</title>
        <authorList>
            <person name="Minogue T."/>
            <person name="Wolcott M."/>
            <person name="Wasieloski L."/>
            <person name="Aguilar W."/>
            <person name="Moore D."/>
            <person name="Tallon L."/>
            <person name="Sadzewicz L."/>
            <person name="Sengamalay N."/>
            <person name="Ott S."/>
            <person name="Godinez A."/>
            <person name="Nagaraj S."/>
            <person name="Vavikolanu K."/>
            <person name="Vyas G."/>
            <person name="Nadendla S."/>
            <person name="George J."/>
            <person name="Sichtig H."/>
        </authorList>
    </citation>
    <scope>NUCLEOTIDE SEQUENCE [LARGE SCALE GENOMIC DNA]</scope>
    <source>
        <strain evidence="3">FDAARGOS_343</strain>
    </source>
</reference>
<keyword evidence="1" id="KW-0472">Membrane</keyword>
<name>A0A553SJD8_NIACI</name>
<dbReference type="RefSeq" id="WP_185765488.1">
    <property type="nucleotide sequence ID" value="NZ_RIBP01000004.1"/>
</dbReference>
<accession>A0A553SJD8</accession>
<feature type="transmembrane region" description="Helical" evidence="1">
    <location>
        <begin position="33"/>
        <end position="50"/>
    </location>
</feature>
<dbReference type="AlphaFoldDB" id="A0A553SJD8"/>
<organism evidence="2 3">
    <name type="scientific">Niallia circulans</name>
    <name type="common">Bacillus circulans</name>
    <dbReference type="NCBI Taxonomy" id="1397"/>
    <lineage>
        <taxon>Bacteria</taxon>
        <taxon>Bacillati</taxon>
        <taxon>Bacillota</taxon>
        <taxon>Bacilli</taxon>
        <taxon>Bacillales</taxon>
        <taxon>Bacillaceae</taxon>
        <taxon>Niallia</taxon>
    </lineage>
</organism>